<dbReference type="OrthoDB" id="511176at2"/>
<dbReference type="STRING" id="1183438.GKIL_1144"/>
<feature type="transmembrane region" description="Helical" evidence="1">
    <location>
        <begin position="20"/>
        <end position="41"/>
    </location>
</feature>
<dbReference type="eggNOG" id="ENOG502ZBN5">
    <property type="taxonomic scope" value="Bacteria"/>
</dbReference>
<reference evidence="2 3" key="1">
    <citation type="journal article" date="2013" name="PLoS ONE">
        <title>Cultivation and Complete Genome Sequencing of Gloeobacter kilaueensis sp. nov., from a Lava Cave in Kilauea Caldera, Hawai'i.</title>
        <authorList>
            <person name="Saw J.H."/>
            <person name="Schatz M."/>
            <person name="Brown M.V."/>
            <person name="Kunkel D.D."/>
            <person name="Foster J.S."/>
            <person name="Shick H."/>
            <person name="Christensen S."/>
            <person name="Hou S."/>
            <person name="Wan X."/>
            <person name="Donachie S.P."/>
        </authorList>
    </citation>
    <scope>NUCLEOTIDE SEQUENCE [LARGE SCALE GENOMIC DNA]</scope>
    <source>
        <strain evidence="3">JS</strain>
    </source>
</reference>
<gene>
    <name evidence="2" type="ORF">GKIL_1144</name>
</gene>
<dbReference type="Proteomes" id="UP000017396">
    <property type="component" value="Chromosome"/>
</dbReference>
<dbReference type="AlphaFoldDB" id="U5QIB6"/>
<dbReference type="EMBL" id="CP003587">
    <property type="protein sequence ID" value="AGY57390.1"/>
    <property type="molecule type" value="Genomic_DNA"/>
</dbReference>
<dbReference type="KEGG" id="glj:GKIL_1144"/>
<evidence type="ECO:0000256" key="1">
    <source>
        <dbReference type="SAM" id="Phobius"/>
    </source>
</evidence>
<evidence type="ECO:0000313" key="3">
    <source>
        <dbReference type="Proteomes" id="UP000017396"/>
    </source>
</evidence>
<dbReference type="PATRIC" id="fig|1183438.3.peg.1128"/>
<organism evidence="2 3">
    <name type="scientific">Gloeobacter kilaueensis (strain ATCC BAA-2537 / CCAP 1431/1 / ULC 316 / JS1)</name>
    <dbReference type="NCBI Taxonomy" id="1183438"/>
    <lineage>
        <taxon>Bacteria</taxon>
        <taxon>Bacillati</taxon>
        <taxon>Cyanobacteriota</taxon>
        <taxon>Cyanophyceae</taxon>
        <taxon>Gloeobacterales</taxon>
        <taxon>Gloeobacteraceae</taxon>
        <taxon>Gloeobacter</taxon>
    </lineage>
</organism>
<feature type="transmembrane region" description="Helical" evidence="1">
    <location>
        <begin position="47"/>
        <end position="67"/>
    </location>
</feature>
<evidence type="ECO:0000313" key="2">
    <source>
        <dbReference type="EMBL" id="AGY57390.1"/>
    </source>
</evidence>
<keyword evidence="1" id="KW-1133">Transmembrane helix</keyword>
<evidence type="ECO:0008006" key="4">
    <source>
        <dbReference type="Google" id="ProtNLM"/>
    </source>
</evidence>
<keyword evidence="1" id="KW-0812">Transmembrane</keyword>
<feature type="transmembrane region" description="Helical" evidence="1">
    <location>
        <begin position="160"/>
        <end position="184"/>
    </location>
</feature>
<name>U5QIB6_GLOK1</name>
<protein>
    <recommendedName>
        <fullName evidence="4">PH domain-containing protein</fullName>
    </recommendedName>
</protein>
<keyword evidence="1" id="KW-0472">Membrane</keyword>
<keyword evidence="3" id="KW-1185">Reference proteome</keyword>
<proteinExistence type="predicted"/>
<accession>U5QIB6</accession>
<dbReference type="HOGENOM" id="CLU_130448_0_0_3"/>
<dbReference type="RefSeq" id="WP_023172460.1">
    <property type="nucleotide sequence ID" value="NC_022600.1"/>
</dbReference>
<sequence>MRTTPPPPLAPQDTFRISPLIRYTLFGLLVSLVLPLPILQARLHAPVPLWLTGAGIAVGLVALAGLLSQRVETDAGGVTVRYSAWVPGFMGRHWKVAWQDIREIRSVPTSQGGRVHYLLTGQGERYLLPMRIAGFARFLRILEAQTDIDTSRVKPLAQPWMYLALLVCVALMFAVDLFIVAAAFGHS</sequence>